<dbReference type="Pfam" id="PF07728">
    <property type="entry name" value="AAA_5"/>
    <property type="match status" value="1"/>
</dbReference>
<dbReference type="GO" id="GO:0005524">
    <property type="term" value="F:ATP binding"/>
    <property type="evidence" value="ECO:0007669"/>
    <property type="project" value="InterPro"/>
</dbReference>
<accession>A0A7J3X6V2</accession>
<proteinExistence type="predicted"/>
<sequence length="533" mass="59831">MFRDKDKLVDAADLWVSAGSLEHWRWSLEYAFRYEKGFTYWGSHISAEELKGIFAVTRGVGGSSATLLESATLELVRETRVRTPHIVLFYVNGLGVIGAGLVTQLEFDLLNLFWPEERKEGRVLYPFRFKMKILWLTPSVARNPCSPDKWQADDELTAAARSNARSGLNHVMRAEAVARIKDLLRVRLKEFDETVLFAPAYGRLAELSVEKLSEVVKRRKLVFNREVLVRVVSALKCGKHVLLMGPPGTGKTALAKAVAETIGFQPYVCTANSSWTRYDFIGGPVIGEGGRMAWRSGHLLEALSRHLEEGCLLIVEELNRAEADKVLAEFFTMFASNDPGEWVFPFSLLDEIRSYDYSRDRGARILLEKLPQLGERLGGYAIPSDFRVVATVNSFDRTYLFTLGFALQRRFAVVEINPPEPEEERKAVARQLKRGEDDEVVRLASELVKKVRALTGRIVGTATLVDVAMIALDAHEKEGMSIEDAIDLAASMALPSQLEGLPRDVLEKLASNLEEGYKQTAEVVRSLYRYVPE</sequence>
<dbReference type="EMBL" id="DRZM01000122">
    <property type="protein sequence ID" value="HHP04882.1"/>
    <property type="molecule type" value="Genomic_DNA"/>
</dbReference>
<dbReference type="SMART" id="SM00382">
    <property type="entry name" value="AAA"/>
    <property type="match status" value="1"/>
</dbReference>
<dbReference type="Gene3D" id="3.40.50.300">
    <property type="entry name" value="P-loop containing nucleotide triphosphate hydrolases"/>
    <property type="match status" value="1"/>
</dbReference>
<organism evidence="2">
    <name type="scientific">Thermofilum pendens</name>
    <dbReference type="NCBI Taxonomy" id="2269"/>
    <lineage>
        <taxon>Archaea</taxon>
        <taxon>Thermoproteota</taxon>
        <taxon>Thermoprotei</taxon>
        <taxon>Thermofilales</taxon>
        <taxon>Thermofilaceae</taxon>
        <taxon>Thermofilum</taxon>
    </lineage>
</organism>
<comment type="caution">
    <text evidence="2">The sequence shown here is derived from an EMBL/GenBank/DDBJ whole genome shotgun (WGS) entry which is preliminary data.</text>
</comment>
<protein>
    <submittedName>
        <fullName evidence="2">AAA family ATPase</fullName>
    </submittedName>
</protein>
<evidence type="ECO:0000259" key="1">
    <source>
        <dbReference type="SMART" id="SM00382"/>
    </source>
</evidence>
<evidence type="ECO:0000313" key="2">
    <source>
        <dbReference type="EMBL" id="HHP04882.1"/>
    </source>
</evidence>
<dbReference type="PANTHER" id="PTHR37291">
    <property type="entry name" value="5-METHYLCYTOSINE-SPECIFIC RESTRICTION ENZYME B"/>
    <property type="match status" value="1"/>
</dbReference>
<dbReference type="PANTHER" id="PTHR37291:SF1">
    <property type="entry name" value="TYPE IV METHYL-DIRECTED RESTRICTION ENZYME ECOKMCRB SUBUNIT"/>
    <property type="match status" value="1"/>
</dbReference>
<dbReference type="InterPro" id="IPR003593">
    <property type="entry name" value="AAA+_ATPase"/>
</dbReference>
<name>A0A7J3X6V2_THEPE</name>
<gene>
    <name evidence="2" type="ORF">ENM88_03925</name>
</gene>
<dbReference type="InterPro" id="IPR027417">
    <property type="entry name" value="P-loop_NTPase"/>
</dbReference>
<dbReference type="AlphaFoldDB" id="A0A7J3X6V2"/>
<dbReference type="CDD" id="cd00009">
    <property type="entry name" value="AAA"/>
    <property type="match status" value="1"/>
</dbReference>
<dbReference type="GO" id="GO:0016887">
    <property type="term" value="F:ATP hydrolysis activity"/>
    <property type="evidence" value="ECO:0007669"/>
    <property type="project" value="InterPro"/>
</dbReference>
<dbReference type="InterPro" id="IPR052934">
    <property type="entry name" value="Methyl-DNA_Rec/Restrict_Enz"/>
</dbReference>
<dbReference type="InterPro" id="IPR011704">
    <property type="entry name" value="ATPase_dyneun-rel_AAA"/>
</dbReference>
<feature type="domain" description="AAA+ ATPase" evidence="1">
    <location>
        <begin position="237"/>
        <end position="421"/>
    </location>
</feature>
<reference evidence="2" key="1">
    <citation type="journal article" date="2020" name="mSystems">
        <title>Genome- and Community-Level Interaction Insights into Carbon Utilization and Element Cycling Functions of Hydrothermarchaeota in Hydrothermal Sediment.</title>
        <authorList>
            <person name="Zhou Z."/>
            <person name="Liu Y."/>
            <person name="Xu W."/>
            <person name="Pan J."/>
            <person name="Luo Z.H."/>
            <person name="Li M."/>
        </authorList>
    </citation>
    <scope>NUCLEOTIDE SEQUENCE [LARGE SCALE GENOMIC DNA]</scope>
    <source>
        <strain evidence="2">SpSt-1125</strain>
    </source>
</reference>
<dbReference type="SUPFAM" id="SSF52540">
    <property type="entry name" value="P-loop containing nucleoside triphosphate hydrolases"/>
    <property type="match status" value="1"/>
</dbReference>